<keyword evidence="1" id="KW-0472">Membrane</keyword>
<dbReference type="RefSeq" id="WP_380617745.1">
    <property type="nucleotide sequence ID" value="NZ_JBHSDK010000002.1"/>
</dbReference>
<evidence type="ECO:0000313" key="2">
    <source>
        <dbReference type="EMBL" id="MFC4334008.1"/>
    </source>
</evidence>
<proteinExistence type="predicted"/>
<name>A0ABV8TUB5_9ACTN</name>
<evidence type="ECO:0000313" key="3">
    <source>
        <dbReference type="Proteomes" id="UP001595823"/>
    </source>
</evidence>
<evidence type="ECO:0000256" key="1">
    <source>
        <dbReference type="SAM" id="Phobius"/>
    </source>
</evidence>
<evidence type="ECO:0008006" key="4">
    <source>
        <dbReference type="Google" id="ProtNLM"/>
    </source>
</evidence>
<comment type="caution">
    <text evidence="2">The sequence shown here is derived from an EMBL/GenBank/DDBJ whole genome shotgun (WGS) entry which is preliminary data.</text>
</comment>
<dbReference type="EMBL" id="JBHSDK010000002">
    <property type="protein sequence ID" value="MFC4334008.1"/>
    <property type="molecule type" value="Genomic_DNA"/>
</dbReference>
<feature type="transmembrane region" description="Helical" evidence="1">
    <location>
        <begin position="33"/>
        <end position="55"/>
    </location>
</feature>
<feature type="transmembrane region" description="Helical" evidence="1">
    <location>
        <begin position="109"/>
        <end position="127"/>
    </location>
</feature>
<reference evidence="3" key="1">
    <citation type="journal article" date="2019" name="Int. J. Syst. Evol. Microbiol.">
        <title>The Global Catalogue of Microorganisms (GCM) 10K type strain sequencing project: providing services to taxonomists for standard genome sequencing and annotation.</title>
        <authorList>
            <consortium name="The Broad Institute Genomics Platform"/>
            <consortium name="The Broad Institute Genome Sequencing Center for Infectious Disease"/>
            <person name="Wu L."/>
            <person name="Ma J."/>
        </authorList>
    </citation>
    <scope>NUCLEOTIDE SEQUENCE [LARGE SCALE GENOMIC DNA]</scope>
    <source>
        <strain evidence="3">IBRC-M 10908</strain>
    </source>
</reference>
<dbReference type="Proteomes" id="UP001595823">
    <property type="component" value="Unassembled WGS sequence"/>
</dbReference>
<accession>A0ABV8TUB5</accession>
<organism evidence="2 3">
    <name type="scientific">Salininema proteolyticum</name>
    <dbReference type="NCBI Taxonomy" id="1607685"/>
    <lineage>
        <taxon>Bacteria</taxon>
        <taxon>Bacillati</taxon>
        <taxon>Actinomycetota</taxon>
        <taxon>Actinomycetes</taxon>
        <taxon>Glycomycetales</taxon>
        <taxon>Glycomycetaceae</taxon>
        <taxon>Salininema</taxon>
    </lineage>
</organism>
<feature type="transmembrane region" description="Helical" evidence="1">
    <location>
        <begin position="333"/>
        <end position="356"/>
    </location>
</feature>
<feature type="transmembrane region" description="Helical" evidence="1">
    <location>
        <begin position="506"/>
        <end position="526"/>
    </location>
</feature>
<protein>
    <recommendedName>
        <fullName evidence="4">Glycosyltransferase RgtA/B/C/D-like domain-containing protein</fullName>
    </recommendedName>
</protein>
<sequence>MLILLWPIAALVVLAWAVRPDPEGTVTAPLRLAAVRAALLLGAAGVVGIEALSAFGALGRTSILVLWGVLTLAVAGAAWYRHRTDPRPLASRTWRRTLATATAATTGQWTVGALIAILGGSVLLLVLTGQPNNFDSQTYHLPRIEHWIQNGDVDAYPTRIHRQVDISPGAEYLLTHLRLVTGGDQAYAGLQFLAAIGCLTAASRITAQLGGGMVAQIATVFLLSTTPEVLLQATSTQVDLVAAAWVACLATLVLDPPRRRPDGTAAESALTVLFLGLALGLIAVTKSSGLAAAAPLLVWWGLARLKRDGEPGPPCPCDHGDEECGRPKRKAPAYARTVGASALILVLGFLVVGPFLGRMQTTFGNPLGPPALTESVGTTTADPRLLSVNLLKIAHTAYQAPFPPLTDAGTRAVEAYAGLLGADVDDPAITFGDTEFPTVSWYPDEDKAAFPLLGIAALAGFLYCLRRPPDGLPRPDASRRVYAVVVALAVVGFCATVAWQPWINRLLLFLVVLAAPLGGLAAAAFIERTKAIRSRSMGRSVASWTLIAVFAGLASLAGVLTTTYGFPHRIAGTGSVFATTEAEQRFLRRAAWRELYEDASDEVAARLNTDGGGDVGLVQGNDSWEYPWWYLLRERLDHPGDLMIHPLQSKIDGTPVTVAAKDMDAIVCAEAMKECEDYVPDDWELHRSGIVAYALPSDAPPR</sequence>
<feature type="transmembrane region" description="Helical" evidence="1">
    <location>
        <begin position="546"/>
        <end position="566"/>
    </location>
</feature>
<feature type="transmembrane region" description="Helical" evidence="1">
    <location>
        <begin position="448"/>
        <end position="465"/>
    </location>
</feature>
<gene>
    <name evidence="2" type="ORF">ACFPET_02205</name>
</gene>
<feature type="transmembrane region" description="Helical" evidence="1">
    <location>
        <begin position="481"/>
        <end position="500"/>
    </location>
</feature>
<keyword evidence="1" id="KW-1133">Transmembrane helix</keyword>
<keyword evidence="1" id="KW-0812">Transmembrane</keyword>
<feature type="transmembrane region" description="Helical" evidence="1">
    <location>
        <begin position="62"/>
        <end position="80"/>
    </location>
</feature>
<keyword evidence="3" id="KW-1185">Reference proteome</keyword>